<evidence type="ECO:0000313" key="1">
    <source>
        <dbReference type="EMBL" id="EGJ28442.1"/>
    </source>
</evidence>
<dbReference type="EMBL" id="GL890974">
    <property type="protein sequence ID" value="EGJ28442.1"/>
    <property type="molecule type" value="Genomic_DNA"/>
</dbReference>
<organism evidence="1 2">
    <name type="scientific">Moorena producens 3L</name>
    <dbReference type="NCBI Taxonomy" id="489825"/>
    <lineage>
        <taxon>Bacteria</taxon>
        <taxon>Bacillati</taxon>
        <taxon>Cyanobacteriota</taxon>
        <taxon>Cyanophyceae</taxon>
        <taxon>Coleofasciculales</taxon>
        <taxon>Coleofasciculaceae</taxon>
        <taxon>Moorena</taxon>
    </lineage>
</organism>
<name>F4Y3U6_9CYAN</name>
<accession>F4Y3U6</accession>
<sequence>MAKLRERNQPMLIFQWYFLRNKLPEIDFLGGFTPYYILLLAQEGWDDQQMSRKSRIYRNWSFRAGEATLVTQ</sequence>
<dbReference type="RefSeq" id="WP_008191613.1">
    <property type="nucleotide sequence ID" value="NZ_GL890974.1"/>
</dbReference>
<evidence type="ECO:0000313" key="2">
    <source>
        <dbReference type="Proteomes" id="UP000003959"/>
    </source>
</evidence>
<keyword evidence="2" id="KW-1185">Reference proteome</keyword>
<protein>
    <submittedName>
        <fullName evidence="1">Uncharacterized protein</fullName>
    </submittedName>
</protein>
<reference evidence="2" key="1">
    <citation type="journal article" date="2011" name="Proc. Natl. Acad. Sci. U.S.A.">
        <title>Genomic insights into the physiology and ecology of the marine filamentous cyanobacterium Lyngbya majuscula.</title>
        <authorList>
            <person name="Jones A.C."/>
            <person name="Monroe E.A."/>
            <person name="Podell S."/>
            <person name="Hess W.R."/>
            <person name="Klages S."/>
            <person name="Esquenazi E."/>
            <person name="Niessen S."/>
            <person name="Hoover H."/>
            <person name="Rothmann M."/>
            <person name="Lasken R.S."/>
            <person name="Yates J.R.III."/>
            <person name="Reinhardt R."/>
            <person name="Kube M."/>
            <person name="Burkart M.D."/>
            <person name="Allen E.E."/>
            <person name="Dorrestein P.C."/>
            <person name="Gerwick W.H."/>
            <person name="Gerwick L."/>
        </authorList>
    </citation>
    <scope>NUCLEOTIDE SEQUENCE [LARGE SCALE GENOMIC DNA]</scope>
    <source>
        <strain evidence="2">3L</strain>
    </source>
</reference>
<gene>
    <name evidence="1" type="ORF">LYNGBM3L_73390</name>
</gene>
<dbReference type="AlphaFoldDB" id="F4Y3U6"/>
<dbReference type="HOGENOM" id="CLU_2717958_0_0_3"/>
<dbReference type="Proteomes" id="UP000003959">
    <property type="component" value="Unassembled WGS sequence"/>
</dbReference>
<proteinExistence type="predicted"/>